<proteinExistence type="predicted"/>
<dbReference type="RefSeq" id="WP_041805102.1">
    <property type="nucleotide sequence ID" value="NZ_FODT01000011.1"/>
</dbReference>
<reference evidence="3" key="1">
    <citation type="submission" date="2016-10" db="EMBL/GenBank/DDBJ databases">
        <authorList>
            <person name="Varghese N."/>
            <person name="Submissions S."/>
        </authorList>
    </citation>
    <scope>NUCLEOTIDE SEQUENCE [LARGE SCALE GENOMIC DNA]</scope>
    <source>
        <strain evidence="3">DSM 123</strain>
    </source>
</reference>
<evidence type="ECO:0000313" key="2">
    <source>
        <dbReference type="EMBL" id="SEP23397.1"/>
    </source>
</evidence>
<feature type="compositionally biased region" description="Polar residues" evidence="1">
    <location>
        <begin position="30"/>
        <end position="43"/>
    </location>
</feature>
<name>A0A1H8W7J9_9BRAD</name>
<organism evidence="2 3">
    <name type="scientific">Rhodopseudomonas pseudopalustris</name>
    <dbReference type="NCBI Taxonomy" id="1513892"/>
    <lineage>
        <taxon>Bacteria</taxon>
        <taxon>Pseudomonadati</taxon>
        <taxon>Pseudomonadota</taxon>
        <taxon>Alphaproteobacteria</taxon>
        <taxon>Hyphomicrobiales</taxon>
        <taxon>Nitrobacteraceae</taxon>
        <taxon>Rhodopseudomonas</taxon>
    </lineage>
</organism>
<evidence type="ECO:0000313" key="3">
    <source>
        <dbReference type="Proteomes" id="UP000199615"/>
    </source>
</evidence>
<evidence type="ECO:0000256" key="1">
    <source>
        <dbReference type="SAM" id="MobiDB-lite"/>
    </source>
</evidence>
<dbReference type="AlphaFoldDB" id="A0A1H8W7J9"/>
<gene>
    <name evidence="2" type="ORF">SAMN05444123_11150</name>
</gene>
<dbReference type="Proteomes" id="UP000199615">
    <property type="component" value="Unassembled WGS sequence"/>
</dbReference>
<feature type="compositionally biased region" description="Basic residues" evidence="1">
    <location>
        <begin position="1"/>
        <end position="16"/>
    </location>
</feature>
<keyword evidence="3" id="KW-1185">Reference proteome</keyword>
<dbReference type="EMBL" id="FODT01000011">
    <property type="protein sequence ID" value="SEP23397.1"/>
    <property type="molecule type" value="Genomic_DNA"/>
</dbReference>
<feature type="region of interest" description="Disordered" evidence="1">
    <location>
        <begin position="1"/>
        <end position="64"/>
    </location>
</feature>
<accession>A0A1H8W7J9</accession>
<sequence length="78" mass="8175">MPHHRRRAHGRRHAGQRLHAGLIGGGSRSGALNRNAVSETSAEAQRPGTVRQADGALDGGGRTETAIMTGAIDKADLR</sequence>
<protein>
    <submittedName>
        <fullName evidence="2">Uncharacterized protein</fullName>
    </submittedName>
</protein>